<feature type="region of interest" description="Disordered" evidence="1">
    <location>
        <begin position="1"/>
        <end position="20"/>
    </location>
</feature>
<evidence type="ECO:0000313" key="2">
    <source>
        <dbReference type="EMBL" id="KAG9438723.1"/>
    </source>
</evidence>
<evidence type="ECO:0000313" key="3">
    <source>
        <dbReference type="Proteomes" id="UP000825729"/>
    </source>
</evidence>
<gene>
    <name evidence="2" type="ORF">H6P81_021318</name>
</gene>
<dbReference type="Proteomes" id="UP000825729">
    <property type="component" value="Unassembled WGS sequence"/>
</dbReference>
<accession>A0AAV7DUT5</accession>
<sequence length="189" mass="20169">MTTGRINQVASSRDAAPQQRRCECASAPGGASTVEQKLGDQTSFANPTKSIGTAAFTWVHEHSCVRRFEHTGVRLSGRENADARLRPPVPAIRPRVRRRVSKGLYIKRPNKAAGGPSAVKEGKTRRDDGSSGRKAPLAHVQRAPLRAAAPVNPPRRCPDQVHGEANKGATAPAVQIKIGRGAPNGPERA</sequence>
<feature type="region of interest" description="Disordered" evidence="1">
    <location>
        <begin position="108"/>
        <end position="189"/>
    </location>
</feature>
<feature type="compositionally biased region" description="Basic and acidic residues" evidence="1">
    <location>
        <begin position="120"/>
        <end position="131"/>
    </location>
</feature>
<comment type="caution">
    <text evidence="2">The sequence shown here is derived from an EMBL/GenBank/DDBJ whole genome shotgun (WGS) entry which is preliminary data.</text>
</comment>
<feature type="compositionally biased region" description="Polar residues" evidence="1">
    <location>
        <begin position="1"/>
        <end position="11"/>
    </location>
</feature>
<reference evidence="2 3" key="1">
    <citation type="submission" date="2021-07" db="EMBL/GenBank/DDBJ databases">
        <title>The Aristolochia fimbriata genome: insights into angiosperm evolution, floral development and chemical biosynthesis.</title>
        <authorList>
            <person name="Jiao Y."/>
        </authorList>
    </citation>
    <scope>NUCLEOTIDE SEQUENCE [LARGE SCALE GENOMIC DNA]</scope>
    <source>
        <strain evidence="2">IBCAS-2021</strain>
        <tissue evidence="2">Leaf</tissue>
    </source>
</reference>
<dbReference type="AlphaFoldDB" id="A0AAV7DUT5"/>
<organism evidence="2 3">
    <name type="scientific">Aristolochia fimbriata</name>
    <name type="common">White veined hardy Dutchman's pipe vine</name>
    <dbReference type="NCBI Taxonomy" id="158543"/>
    <lineage>
        <taxon>Eukaryota</taxon>
        <taxon>Viridiplantae</taxon>
        <taxon>Streptophyta</taxon>
        <taxon>Embryophyta</taxon>
        <taxon>Tracheophyta</taxon>
        <taxon>Spermatophyta</taxon>
        <taxon>Magnoliopsida</taxon>
        <taxon>Magnoliidae</taxon>
        <taxon>Piperales</taxon>
        <taxon>Aristolochiaceae</taxon>
        <taxon>Aristolochia</taxon>
    </lineage>
</organism>
<evidence type="ECO:0000256" key="1">
    <source>
        <dbReference type="SAM" id="MobiDB-lite"/>
    </source>
</evidence>
<feature type="compositionally biased region" description="Basic and acidic residues" evidence="1">
    <location>
        <begin position="156"/>
        <end position="165"/>
    </location>
</feature>
<protein>
    <submittedName>
        <fullName evidence="2">Uncharacterized protein</fullName>
    </submittedName>
</protein>
<keyword evidence="3" id="KW-1185">Reference proteome</keyword>
<dbReference type="EMBL" id="JAINDJ010000014">
    <property type="protein sequence ID" value="KAG9438723.1"/>
    <property type="molecule type" value="Genomic_DNA"/>
</dbReference>
<proteinExistence type="predicted"/>
<name>A0AAV7DUT5_ARIFI</name>